<dbReference type="OrthoDB" id="1004620at2"/>
<dbReference type="HOGENOM" id="CLU_2555206_0_0_4"/>
<dbReference type="GeneID" id="77135117"/>
<gene>
    <name evidence="2" type="ORF">OFBG_00919</name>
</gene>
<name>C3X9L5_OXAFO</name>
<evidence type="ECO:0000313" key="3">
    <source>
        <dbReference type="Proteomes" id="UP000005089"/>
    </source>
</evidence>
<dbReference type="EMBL" id="GG658170">
    <property type="protein sequence ID" value="EEO29891.1"/>
    <property type="molecule type" value="Genomic_DNA"/>
</dbReference>
<sequence>MTPHRDPFPHYPGTDRLTAEGRSELPDSAFGIPGKRAFPMPDAEHVRDAESRFHLASDEDKPELARRILAKAQEFGVNVQSPNVLEWANK</sequence>
<dbReference type="RefSeq" id="WP_005880662.1">
    <property type="nucleotide sequence ID" value="NZ_CP019430.1"/>
</dbReference>
<dbReference type="Proteomes" id="UP000005089">
    <property type="component" value="Unassembled WGS sequence"/>
</dbReference>
<organism evidence="2 3">
    <name type="scientific">Oxalobacter formigenes OXCC13</name>
    <dbReference type="NCBI Taxonomy" id="556269"/>
    <lineage>
        <taxon>Bacteria</taxon>
        <taxon>Pseudomonadati</taxon>
        <taxon>Pseudomonadota</taxon>
        <taxon>Betaproteobacteria</taxon>
        <taxon>Burkholderiales</taxon>
        <taxon>Oxalobacteraceae</taxon>
        <taxon>Oxalobacter</taxon>
    </lineage>
</organism>
<dbReference type="eggNOG" id="ENOG5033021">
    <property type="taxonomic scope" value="Bacteria"/>
</dbReference>
<feature type="region of interest" description="Disordered" evidence="1">
    <location>
        <begin position="1"/>
        <end position="29"/>
    </location>
</feature>
<reference evidence="2 3" key="1">
    <citation type="submission" date="2009-02" db="EMBL/GenBank/DDBJ databases">
        <title>The Genome Sequence of Oxalobacter formigenes OXCC13.</title>
        <authorList>
            <consortium name="The Broad Institute Genome Sequencing Platform"/>
            <person name="Ward D."/>
            <person name="Young S.K."/>
            <person name="Kodira C.D."/>
            <person name="Zeng Q."/>
            <person name="Koehrsen M."/>
            <person name="Alvarado L."/>
            <person name="Berlin A."/>
            <person name="Borenstein D."/>
            <person name="Chen Z."/>
            <person name="Engels R."/>
            <person name="Freedman E."/>
            <person name="Gellesch M."/>
            <person name="Goldberg J."/>
            <person name="Griggs A."/>
            <person name="Gujja S."/>
            <person name="Heiman D."/>
            <person name="Hepburn T."/>
            <person name="Howarth C."/>
            <person name="Jen D."/>
            <person name="Larson L."/>
            <person name="Lewis B."/>
            <person name="Mehta T."/>
            <person name="Park D."/>
            <person name="Pearson M."/>
            <person name="Roberts A."/>
            <person name="Saif S."/>
            <person name="Shea T."/>
            <person name="Shenoy N."/>
            <person name="Sisk P."/>
            <person name="Stolte C."/>
            <person name="Sykes S."/>
            <person name="Walk T."/>
            <person name="White J."/>
            <person name="Yandava C."/>
            <person name="Allison M.J."/>
            <person name="Lander E."/>
            <person name="Nusbaum C."/>
            <person name="Galagan J."/>
            <person name="Birren B."/>
        </authorList>
    </citation>
    <scope>NUCLEOTIDE SEQUENCE [LARGE SCALE GENOMIC DNA]</scope>
    <source>
        <strain evidence="2 3">OXCC13</strain>
    </source>
</reference>
<dbReference type="Pfam" id="PF20223">
    <property type="entry name" value="DUF6582"/>
    <property type="match status" value="1"/>
</dbReference>
<evidence type="ECO:0000313" key="2">
    <source>
        <dbReference type="EMBL" id="EEO29891.1"/>
    </source>
</evidence>
<protein>
    <submittedName>
        <fullName evidence="2">Uncharacterized protein</fullName>
    </submittedName>
</protein>
<evidence type="ECO:0000256" key="1">
    <source>
        <dbReference type="SAM" id="MobiDB-lite"/>
    </source>
</evidence>
<dbReference type="AlphaFoldDB" id="C3X9L5"/>
<accession>C3X9L5</accession>
<keyword evidence="3" id="KW-1185">Reference proteome</keyword>
<dbReference type="InterPro" id="IPR046489">
    <property type="entry name" value="DUF6582"/>
</dbReference>
<proteinExistence type="predicted"/>